<dbReference type="RefSeq" id="WP_210060369.1">
    <property type="nucleotide sequence ID" value="NZ_JAGGLJ010000004.1"/>
</dbReference>
<reference evidence="3 4" key="1">
    <citation type="submission" date="2021-03" db="EMBL/GenBank/DDBJ databases">
        <title>Genomic Encyclopedia of Type Strains, Phase IV (KMG-IV): sequencing the most valuable type-strain genomes for metagenomic binning, comparative biology and taxonomic classification.</title>
        <authorList>
            <person name="Goeker M."/>
        </authorList>
    </citation>
    <scope>NUCLEOTIDE SEQUENCE [LARGE SCALE GENOMIC DNA]</scope>
    <source>
        <strain evidence="3 4">DSM 27563</strain>
    </source>
</reference>
<evidence type="ECO:0000256" key="1">
    <source>
        <dbReference type="SAM" id="Coils"/>
    </source>
</evidence>
<dbReference type="Pfam" id="PF13476">
    <property type="entry name" value="AAA_23"/>
    <property type="match status" value="1"/>
</dbReference>
<comment type="caution">
    <text evidence="3">The sequence shown here is derived from an EMBL/GenBank/DDBJ whole genome shotgun (WGS) entry which is preliminary data.</text>
</comment>
<dbReference type="PANTHER" id="PTHR41259">
    <property type="entry name" value="DOUBLE-STRAND BREAK REPAIR RAD50 ATPASE, PUTATIVE-RELATED"/>
    <property type="match status" value="1"/>
</dbReference>
<feature type="coiled-coil region" evidence="1">
    <location>
        <begin position="307"/>
        <end position="367"/>
    </location>
</feature>
<feature type="domain" description="Rad50/SbcC-type AAA" evidence="2">
    <location>
        <begin position="10"/>
        <end position="289"/>
    </location>
</feature>
<gene>
    <name evidence="3" type="ORF">J2Z71_000589</name>
</gene>
<protein>
    <submittedName>
        <fullName evidence="3">Exonuclease SbcC</fullName>
    </submittedName>
</protein>
<dbReference type="Proteomes" id="UP001519306">
    <property type="component" value="Unassembled WGS sequence"/>
</dbReference>
<feature type="coiled-coil region" evidence="1">
    <location>
        <begin position="485"/>
        <end position="554"/>
    </location>
</feature>
<accession>A0ABS4KBB9</accession>
<evidence type="ECO:0000259" key="2">
    <source>
        <dbReference type="Pfam" id="PF13476"/>
    </source>
</evidence>
<dbReference type="InterPro" id="IPR038729">
    <property type="entry name" value="Rad50/SbcC_AAA"/>
</dbReference>
<proteinExistence type="predicted"/>
<keyword evidence="4" id="KW-1185">Reference proteome</keyword>
<dbReference type="GO" id="GO:0004527">
    <property type="term" value="F:exonuclease activity"/>
    <property type="evidence" value="ECO:0007669"/>
    <property type="project" value="UniProtKB-KW"/>
</dbReference>
<keyword evidence="3" id="KW-0540">Nuclease</keyword>
<sequence length="804" mass="93464">MYIKSYEAERFAGLKDVKLEFNKGINVILGPNESGKSTVIHGIHSTLFKNIKLKMNNNKDKNFHSYFMPISGGDSIDGKVVLETKEGEYEISKEWGSNENIILKTPNNKILKDEKTINKELLDILSFGESTYSNIVFAKQKDLKAAINNIIEDKETTNEISDLLRKTLMELDGVSIDKIEENLMAEIEYLYKKWDIEKNYPENNKGVNNQYKVGLGEIIKKYYEKEELKVKMEEANISEKNFEEICQDIKTLKDDKDKVEKEKDELELIEEDVNKRSIIESELNSVKKDLYILSNVYLEWPKTSESLKFFNRDLERVNESLAKLNNEKSQIESINRKKYIEEKLDKINSIKSEIKNTEEELLNIKDITKEDLDLLEKLNSDILTKETEIKAGKIIALVKKSKSENIFISKDFLESEKIKVDETFEANGIININYNNEFEIEIKTGELDFEELSKNYKVLVEEFKEKLKSLDIDSISDARKDYESRKNKKLELKSLEENISILIGEEILEDLEKELFNLKDINTSLNIDEINKELENLNNEKIEILSNIKTSEQNIEKWTSEYKSEANLIDLLIEIKFTYKNKKDELENLKPLPERFSSTDEFRNRLYSLRSALSRGQGILENLNDNYYNAKNNLLDETYEELKKAYLDSEKSFIKLLNKGKKLLEIKDIFYEVKEDLDNNPMEPLVKEFKRLLQIITKDSFINSNIDDDFNIDLKKEDGSIPLELLSAGTYDAVTLALRFSILNYIFDEKYGYVVLDDCLVDLDPERKEESVNLIKDFAKSNQIIFTTCDPNTASMLGGNLIEL</sequence>
<feature type="coiled-coil region" evidence="1">
    <location>
        <begin position="225"/>
        <end position="276"/>
    </location>
</feature>
<keyword evidence="3" id="KW-0378">Hydrolase</keyword>
<dbReference type="InterPro" id="IPR027417">
    <property type="entry name" value="P-loop_NTPase"/>
</dbReference>
<evidence type="ECO:0000313" key="4">
    <source>
        <dbReference type="Proteomes" id="UP001519306"/>
    </source>
</evidence>
<dbReference type="Gene3D" id="3.40.50.300">
    <property type="entry name" value="P-loop containing nucleotide triphosphate hydrolases"/>
    <property type="match status" value="2"/>
</dbReference>
<name>A0ABS4KBB9_9FIRM</name>
<evidence type="ECO:0000313" key="3">
    <source>
        <dbReference type="EMBL" id="MBP2025064.1"/>
    </source>
</evidence>
<dbReference type="SUPFAM" id="SSF52540">
    <property type="entry name" value="P-loop containing nucleoside triphosphate hydrolases"/>
    <property type="match status" value="2"/>
</dbReference>
<organism evidence="3 4">
    <name type="scientific">Peptoniphilus stercorisuis</name>
    <dbReference type="NCBI Taxonomy" id="1436965"/>
    <lineage>
        <taxon>Bacteria</taxon>
        <taxon>Bacillati</taxon>
        <taxon>Bacillota</taxon>
        <taxon>Tissierellia</taxon>
        <taxon>Tissierellales</taxon>
        <taxon>Peptoniphilaceae</taxon>
        <taxon>Peptoniphilus</taxon>
    </lineage>
</organism>
<dbReference type="EMBL" id="JAGGLJ010000004">
    <property type="protein sequence ID" value="MBP2025064.1"/>
    <property type="molecule type" value="Genomic_DNA"/>
</dbReference>
<keyword evidence="3" id="KW-0269">Exonuclease</keyword>
<dbReference type="PANTHER" id="PTHR41259:SF1">
    <property type="entry name" value="DOUBLE-STRAND BREAK REPAIR RAD50 ATPASE, PUTATIVE-RELATED"/>
    <property type="match status" value="1"/>
</dbReference>
<keyword evidence="1" id="KW-0175">Coiled coil</keyword>